<reference evidence="2 3" key="1">
    <citation type="journal article" date="2016" name="Mol. Biol. Evol.">
        <title>Comparative Genomics of Early-Diverging Mushroom-Forming Fungi Provides Insights into the Origins of Lignocellulose Decay Capabilities.</title>
        <authorList>
            <person name="Nagy L.G."/>
            <person name="Riley R."/>
            <person name="Tritt A."/>
            <person name="Adam C."/>
            <person name="Daum C."/>
            <person name="Floudas D."/>
            <person name="Sun H."/>
            <person name="Yadav J.S."/>
            <person name="Pangilinan J."/>
            <person name="Larsson K.H."/>
            <person name="Matsuura K."/>
            <person name="Barry K."/>
            <person name="Labutti K."/>
            <person name="Kuo R."/>
            <person name="Ohm R.A."/>
            <person name="Bhattacharya S.S."/>
            <person name="Shirouzu T."/>
            <person name="Yoshinaga Y."/>
            <person name="Martin F.M."/>
            <person name="Grigoriev I.V."/>
            <person name="Hibbett D.S."/>
        </authorList>
    </citation>
    <scope>NUCLEOTIDE SEQUENCE [LARGE SCALE GENOMIC DNA]</scope>
    <source>
        <strain evidence="2 3">HHB12029</strain>
    </source>
</reference>
<keyword evidence="1 2" id="KW-0378">Hydrolase</keyword>
<dbReference type="Gene3D" id="1.50.10.10">
    <property type="match status" value="1"/>
</dbReference>
<dbReference type="GO" id="GO:0005975">
    <property type="term" value="P:carbohydrate metabolic process"/>
    <property type="evidence" value="ECO:0007669"/>
    <property type="project" value="InterPro"/>
</dbReference>
<dbReference type="EMBL" id="KV426565">
    <property type="protein sequence ID" value="KZV79784.1"/>
    <property type="molecule type" value="Genomic_DNA"/>
</dbReference>
<dbReference type="SUPFAM" id="SSF48208">
    <property type="entry name" value="Six-hairpin glycosidases"/>
    <property type="match status" value="1"/>
</dbReference>
<evidence type="ECO:0000313" key="2">
    <source>
        <dbReference type="EMBL" id="KZV79784.1"/>
    </source>
</evidence>
<proteinExistence type="predicted"/>
<sequence length="370" mass="41444">MAERNPNPVKVKLLETIGRVVEAMVNIEDTTGQFLMPIPDGRVIDTKGWNDWEWTHGVGLYGLYKLHEITGDATAVQHALNWFSARFRIGTTKNVNTMSPLLTAALLHKQGKADFAYHLDAWAEWAMYDAERTEEGGIQHATYLAPHTQQLWDDTLMMTVLPLAVIGKVLNRPHYVGEAVRQALLHVKYLADPTTGLWFHGWTFAGRHHFAKARWARGNSWIAVAIPDLLELLALPSYDGVRIFLTQTLLSLLDALLKLQNANGMWHTLLDDPNSYVEASATAGFAYGYLKSVRMRLVPAEHAKAYAAAGKKAVEAVLQRITPQGELTEVSFGTPVFDDLDGYRKIPLTSMPYGQSLALLALTEYYRTLW</sequence>
<dbReference type="InParanoid" id="A0A165B428"/>
<dbReference type="Pfam" id="PF07470">
    <property type="entry name" value="Glyco_hydro_88"/>
    <property type="match status" value="1"/>
</dbReference>
<dbReference type="AlphaFoldDB" id="A0A165B428"/>
<dbReference type="InterPro" id="IPR010905">
    <property type="entry name" value="Glyco_hydro_88"/>
</dbReference>
<dbReference type="PANTHER" id="PTHR33886">
    <property type="entry name" value="UNSATURATED RHAMNOGALACTURONAN HYDROLASE (EUROFUNG)"/>
    <property type="match status" value="1"/>
</dbReference>
<dbReference type="GO" id="GO:0016787">
    <property type="term" value="F:hydrolase activity"/>
    <property type="evidence" value="ECO:0007669"/>
    <property type="project" value="UniProtKB-KW"/>
</dbReference>
<dbReference type="Proteomes" id="UP000077266">
    <property type="component" value="Unassembled WGS sequence"/>
</dbReference>
<name>A0A165B428_EXIGL</name>
<dbReference type="OrthoDB" id="2305845at2759"/>
<gene>
    <name evidence="2" type="ORF">EXIGLDRAFT_688284</name>
</gene>
<dbReference type="InterPro" id="IPR012341">
    <property type="entry name" value="6hp_glycosidase-like_sf"/>
</dbReference>
<dbReference type="InterPro" id="IPR008928">
    <property type="entry name" value="6-hairpin_glycosidase_sf"/>
</dbReference>
<dbReference type="PANTHER" id="PTHR33886:SF8">
    <property type="entry name" value="UNSATURATED RHAMNOGALACTURONAN HYDROLASE (EUROFUNG)"/>
    <property type="match status" value="1"/>
</dbReference>
<evidence type="ECO:0000256" key="1">
    <source>
        <dbReference type="ARBA" id="ARBA00022801"/>
    </source>
</evidence>
<dbReference type="STRING" id="1314781.A0A165B428"/>
<protein>
    <submittedName>
        <fullName evidence="2">Glycoside hydrolase family 105 protein</fullName>
    </submittedName>
</protein>
<organism evidence="2 3">
    <name type="scientific">Exidia glandulosa HHB12029</name>
    <dbReference type="NCBI Taxonomy" id="1314781"/>
    <lineage>
        <taxon>Eukaryota</taxon>
        <taxon>Fungi</taxon>
        <taxon>Dikarya</taxon>
        <taxon>Basidiomycota</taxon>
        <taxon>Agaricomycotina</taxon>
        <taxon>Agaricomycetes</taxon>
        <taxon>Auriculariales</taxon>
        <taxon>Exidiaceae</taxon>
        <taxon>Exidia</taxon>
    </lineage>
</organism>
<dbReference type="InterPro" id="IPR052043">
    <property type="entry name" value="PolySaccharide_Degr_Enz"/>
</dbReference>
<keyword evidence="3" id="KW-1185">Reference proteome</keyword>
<evidence type="ECO:0000313" key="3">
    <source>
        <dbReference type="Proteomes" id="UP000077266"/>
    </source>
</evidence>
<accession>A0A165B428</accession>